<dbReference type="AlphaFoldDB" id="A0A158ES52"/>
<dbReference type="InterPro" id="IPR014352">
    <property type="entry name" value="FERM/acyl-CoA-bd_prot_sf"/>
</dbReference>
<sequence length="89" mass="9577">MSDLDAQFAKAQADVKELPERPGNLTLLRLYALFKQASEGDASGDKPGFADIVGKYKYDAWAALAGTPQDTAKQHYVELVDSLKTGAST</sequence>
<accession>A0A158ES52</accession>
<dbReference type="GO" id="GO:0006631">
    <property type="term" value="P:fatty acid metabolic process"/>
    <property type="evidence" value="ECO:0007669"/>
    <property type="project" value="TreeGrafter"/>
</dbReference>
<dbReference type="Pfam" id="PF00887">
    <property type="entry name" value="ACBP"/>
    <property type="match status" value="1"/>
</dbReference>
<dbReference type="OrthoDB" id="5625302at2"/>
<organism evidence="3 4">
    <name type="scientific">Caballeronia sordidicola</name>
    <name type="common">Burkholderia sordidicola</name>
    <dbReference type="NCBI Taxonomy" id="196367"/>
    <lineage>
        <taxon>Bacteria</taxon>
        <taxon>Pseudomonadati</taxon>
        <taxon>Pseudomonadota</taxon>
        <taxon>Betaproteobacteria</taxon>
        <taxon>Burkholderiales</taxon>
        <taxon>Burkholderiaceae</taxon>
        <taxon>Caballeronia</taxon>
    </lineage>
</organism>
<evidence type="ECO:0000256" key="1">
    <source>
        <dbReference type="ARBA" id="ARBA00023121"/>
    </source>
</evidence>
<dbReference type="PANTHER" id="PTHR23310:SF62">
    <property type="entry name" value="ACYL-COA BINDING PROTEIN 1, ISOFORM A"/>
    <property type="match status" value="1"/>
</dbReference>
<gene>
    <name evidence="3" type="ORF">AWB64_00270</name>
</gene>
<dbReference type="PROSITE" id="PS51228">
    <property type="entry name" value="ACB_2"/>
    <property type="match status" value="1"/>
</dbReference>
<dbReference type="InterPro" id="IPR000582">
    <property type="entry name" value="Acyl-CoA-binding_protein"/>
</dbReference>
<name>A0A158ES52_CABSO</name>
<dbReference type="PANTHER" id="PTHR23310">
    <property type="entry name" value="ACYL-COA-BINDING PROTEIN, ACBP"/>
    <property type="match status" value="1"/>
</dbReference>
<dbReference type="GO" id="GO:0000062">
    <property type="term" value="F:fatty-acyl-CoA binding"/>
    <property type="evidence" value="ECO:0007669"/>
    <property type="project" value="InterPro"/>
</dbReference>
<reference evidence="3 4" key="1">
    <citation type="submission" date="2016-01" db="EMBL/GenBank/DDBJ databases">
        <authorList>
            <person name="Oliw E.H."/>
        </authorList>
    </citation>
    <scope>NUCLEOTIDE SEQUENCE [LARGE SCALE GENOMIC DNA]</scope>
    <source>
        <strain evidence="3">LMG 22029</strain>
    </source>
</reference>
<dbReference type="Gene3D" id="1.20.80.10">
    <property type="match status" value="1"/>
</dbReference>
<dbReference type="Proteomes" id="UP000054893">
    <property type="component" value="Unassembled WGS sequence"/>
</dbReference>
<protein>
    <submittedName>
        <fullName evidence="3">Acyl-CoA-binding protein</fullName>
    </submittedName>
</protein>
<dbReference type="InterPro" id="IPR035984">
    <property type="entry name" value="Acyl-CoA-binding_sf"/>
</dbReference>
<proteinExistence type="predicted"/>
<dbReference type="PRINTS" id="PR00689">
    <property type="entry name" value="ACOABINDINGP"/>
</dbReference>
<evidence type="ECO:0000313" key="3">
    <source>
        <dbReference type="EMBL" id="SAL10377.1"/>
    </source>
</evidence>
<dbReference type="EMBL" id="FCOC02000001">
    <property type="protein sequence ID" value="SAL10377.1"/>
    <property type="molecule type" value="Genomic_DNA"/>
</dbReference>
<evidence type="ECO:0000313" key="4">
    <source>
        <dbReference type="Proteomes" id="UP000054893"/>
    </source>
</evidence>
<keyword evidence="1" id="KW-0446">Lipid-binding</keyword>
<evidence type="ECO:0000259" key="2">
    <source>
        <dbReference type="PROSITE" id="PS51228"/>
    </source>
</evidence>
<dbReference type="SUPFAM" id="SSF47027">
    <property type="entry name" value="Acyl-CoA binding protein"/>
    <property type="match status" value="1"/>
</dbReference>
<feature type="domain" description="ACB" evidence="2">
    <location>
        <begin position="4"/>
        <end position="89"/>
    </location>
</feature>
<dbReference type="RefSeq" id="WP_060816814.1">
    <property type="nucleotide sequence ID" value="NZ_FCOC02000001.1"/>
</dbReference>